<dbReference type="AlphaFoldDB" id="A0AAU7ZMH7"/>
<evidence type="ECO:0000256" key="1">
    <source>
        <dbReference type="SAM" id="Phobius"/>
    </source>
</evidence>
<dbReference type="EMBL" id="CP132942">
    <property type="protein sequence ID" value="XCB32010.1"/>
    <property type="molecule type" value="Genomic_DNA"/>
</dbReference>
<protein>
    <submittedName>
        <fullName evidence="2">Uncharacterized protein</fullName>
    </submittedName>
</protein>
<keyword evidence="1" id="KW-1133">Transmembrane helix</keyword>
<organism evidence="2">
    <name type="scientific">Tunturiibacter psychrotolerans</name>
    <dbReference type="NCBI Taxonomy" id="3069686"/>
    <lineage>
        <taxon>Bacteria</taxon>
        <taxon>Pseudomonadati</taxon>
        <taxon>Acidobacteriota</taxon>
        <taxon>Terriglobia</taxon>
        <taxon>Terriglobales</taxon>
        <taxon>Acidobacteriaceae</taxon>
        <taxon>Tunturiibacter</taxon>
    </lineage>
</organism>
<keyword evidence="1" id="KW-0472">Membrane</keyword>
<gene>
    <name evidence="2" type="ORF">RBB77_16365</name>
</gene>
<dbReference type="KEGG" id="tpsc:RBB77_16365"/>
<feature type="transmembrane region" description="Helical" evidence="1">
    <location>
        <begin position="45"/>
        <end position="66"/>
    </location>
</feature>
<proteinExistence type="predicted"/>
<reference evidence="2" key="2">
    <citation type="journal article" date="2024" name="Environ. Microbiol.">
        <title>Genome analysis and description of Tunturibacter gen. nov. expands the diversity of Terriglobia in tundra soils.</title>
        <authorList>
            <person name="Messyasz A."/>
            <person name="Mannisto M.K."/>
            <person name="Kerkhof L.J."/>
            <person name="Haggblom M.M."/>
        </authorList>
    </citation>
    <scope>NUCLEOTIDE SEQUENCE</scope>
    <source>
        <strain evidence="2">X5P6</strain>
    </source>
</reference>
<sequence>MQPDTRKLLRTGLLIFGTGAIAAALIFTTFGGITRQGPHTNLGWLSLMLAMGCLPTGFLTLLLAAVKLIGDRHHR</sequence>
<keyword evidence="1" id="KW-0812">Transmembrane</keyword>
<evidence type="ECO:0000313" key="2">
    <source>
        <dbReference type="EMBL" id="XCB32010.1"/>
    </source>
</evidence>
<dbReference type="RefSeq" id="WP_353062855.1">
    <property type="nucleotide sequence ID" value="NZ_CP132942.1"/>
</dbReference>
<accession>A0AAU7ZMH7</accession>
<feature type="transmembrane region" description="Helical" evidence="1">
    <location>
        <begin position="12"/>
        <end position="33"/>
    </location>
</feature>
<name>A0AAU7ZMH7_9BACT</name>
<reference evidence="2" key="1">
    <citation type="submission" date="2023-08" db="EMBL/GenBank/DDBJ databases">
        <authorList>
            <person name="Messyasz A."/>
            <person name="Mannisto M.K."/>
            <person name="Kerkhof L.J."/>
            <person name="Haggblom M."/>
        </authorList>
    </citation>
    <scope>NUCLEOTIDE SEQUENCE</scope>
    <source>
        <strain evidence="2">X5P6</strain>
    </source>
</reference>